<accession>A0A154BMF7</accession>
<evidence type="ECO:0000313" key="1">
    <source>
        <dbReference type="EMBL" id="KYZ75159.1"/>
    </source>
</evidence>
<protein>
    <submittedName>
        <fullName evidence="1">Uncharacterized protein</fullName>
    </submittedName>
</protein>
<proteinExistence type="predicted"/>
<organism evidence="1 2">
    <name type="scientific">Anaerosporomusa subterranea</name>
    <dbReference type="NCBI Taxonomy" id="1794912"/>
    <lineage>
        <taxon>Bacteria</taxon>
        <taxon>Bacillati</taxon>
        <taxon>Bacillota</taxon>
        <taxon>Negativicutes</taxon>
        <taxon>Acetonemataceae</taxon>
        <taxon>Anaerosporomusa</taxon>
    </lineage>
</organism>
<dbReference type="AlphaFoldDB" id="A0A154BMF7"/>
<sequence>MKSKIEDLIMRKVIMDAVERNKQKLEEIRLGFGKNFNTNKAGGEWKIIETEPLISADTFYKAQEVLKKRNA</sequence>
<name>A0A154BMF7_ANASB</name>
<evidence type="ECO:0000313" key="2">
    <source>
        <dbReference type="Proteomes" id="UP000076268"/>
    </source>
</evidence>
<dbReference type="EMBL" id="LSGP01000025">
    <property type="protein sequence ID" value="KYZ75159.1"/>
    <property type="molecule type" value="Genomic_DNA"/>
</dbReference>
<dbReference type="Proteomes" id="UP000076268">
    <property type="component" value="Unassembled WGS sequence"/>
</dbReference>
<keyword evidence="2" id="KW-1185">Reference proteome</keyword>
<dbReference type="RefSeq" id="WP_066244679.1">
    <property type="nucleotide sequence ID" value="NZ_LSGP01000025.1"/>
</dbReference>
<gene>
    <name evidence="1" type="ORF">AXX12_13380</name>
</gene>
<comment type="caution">
    <text evidence="1">The sequence shown here is derived from an EMBL/GenBank/DDBJ whole genome shotgun (WGS) entry which is preliminary data.</text>
</comment>
<reference evidence="1 2" key="1">
    <citation type="submission" date="2016-02" db="EMBL/GenBank/DDBJ databases">
        <title>Anaerosporomusa subterraneum gen. nov., sp. nov., a spore-forming obligate anaerobe isolated from saprolite.</title>
        <authorList>
            <person name="Choi J.K."/>
            <person name="Shah M."/>
            <person name="Yee N."/>
        </authorList>
    </citation>
    <scope>NUCLEOTIDE SEQUENCE [LARGE SCALE GENOMIC DNA]</scope>
    <source>
        <strain evidence="1 2">RU4</strain>
    </source>
</reference>